<evidence type="ECO:0000313" key="1">
    <source>
        <dbReference type="EMBL" id="CAI2363284.1"/>
    </source>
</evidence>
<reference evidence="1" key="1">
    <citation type="submission" date="2023-07" db="EMBL/GenBank/DDBJ databases">
        <authorList>
            <consortium name="AG Swart"/>
            <person name="Singh M."/>
            <person name="Singh A."/>
            <person name="Seah K."/>
            <person name="Emmerich C."/>
        </authorList>
    </citation>
    <scope>NUCLEOTIDE SEQUENCE</scope>
    <source>
        <strain evidence="1">DP1</strain>
    </source>
</reference>
<dbReference type="AlphaFoldDB" id="A0AAD1X735"/>
<protein>
    <submittedName>
        <fullName evidence="1">Uncharacterized protein</fullName>
    </submittedName>
</protein>
<keyword evidence="2" id="KW-1185">Reference proteome</keyword>
<dbReference type="EMBL" id="CAMPGE010004438">
    <property type="protein sequence ID" value="CAI2363284.1"/>
    <property type="molecule type" value="Genomic_DNA"/>
</dbReference>
<organism evidence="1 2">
    <name type="scientific">Euplotes crassus</name>
    <dbReference type="NCBI Taxonomy" id="5936"/>
    <lineage>
        <taxon>Eukaryota</taxon>
        <taxon>Sar</taxon>
        <taxon>Alveolata</taxon>
        <taxon>Ciliophora</taxon>
        <taxon>Intramacronucleata</taxon>
        <taxon>Spirotrichea</taxon>
        <taxon>Hypotrichia</taxon>
        <taxon>Euplotida</taxon>
        <taxon>Euplotidae</taxon>
        <taxon>Moneuplotes</taxon>
    </lineage>
</organism>
<name>A0AAD1X735_EUPCR</name>
<sequence>MDSKLRQKHRNILKNFDKQYKNKDQDFSKLKNHINSQIEKKEFSRKRSTDCLYRTSNTSPVLLEFKQLRRQIHCQKPKKNMTRKLIDHNNHKFLSICSPNEELINLLKKEKKSANNYTKVMKEAHRSSSQTIVHEKFKTKRRGRENYSSILNNIDGSTGGKYSEKREEKMPIQHNGLLTNKRRIKEFTPVMQRENRIRNNRFSSVSRHYSTKNEQKLPEYTNLEEAKGRREKELHEFTPVRSYNNKVKNFTHAKRSVNLGKEEVKKLGKNSTLIMVSQSTDVKVINKGNPDNEDLREFKKKNKKESQNELDKLNDSDSVINMSNLPAIKLPVKKEFSKVRQRPENTRMLKISQPRFSNNSLNSKKSFTKAWAKKTEKRSMTKFEELMAFSFGNHKIPNINSKGVKHRVKFSLPIVKKATGGGAKVFPSGFIRVIFHQNKSILGQIVL</sequence>
<comment type="caution">
    <text evidence="1">The sequence shown here is derived from an EMBL/GenBank/DDBJ whole genome shotgun (WGS) entry which is preliminary data.</text>
</comment>
<evidence type="ECO:0000313" key="2">
    <source>
        <dbReference type="Proteomes" id="UP001295684"/>
    </source>
</evidence>
<proteinExistence type="predicted"/>
<accession>A0AAD1X735</accession>
<gene>
    <name evidence="1" type="ORF">ECRASSUSDP1_LOCUS4614</name>
</gene>
<dbReference type="Proteomes" id="UP001295684">
    <property type="component" value="Unassembled WGS sequence"/>
</dbReference>